<dbReference type="Pfam" id="PF04166">
    <property type="entry name" value="PdxA"/>
    <property type="match status" value="1"/>
</dbReference>
<keyword evidence="5" id="KW-1185">Reference proteome</keyword>
<dbReference type="GO" id="GO:0051287">
    <property type="term" value="F:NAD binding"/>
    <property type="evidence" value="ECO:0007669"/>
    <property type="project" value="InterPro"/>
</dbReference>
<dbReference type="Gene3D" id="3.40.718.10">
    <property type="entry name" value="Isopropylmalate Dehydrogenase"/>
    <property type="match status" value="1"/>
</dbReference>
<keyword evidence="1" id="KW-0479">Metal-binding</keyword>
<reference evidence="4" key="1">
    <citation type="submission" date="2021-01" db="EMBL/GenBank/DDBJ databases">
        <title>Genome sequence of strain Noviherbaspirillum sp. DKR-6.</title>
        <authorList>
            <person name="Chaudhary D.K."/>
        </authorList>
    </citation>
    <scope>NUCLEOTIDE SEQUENCE</scope>
    <source>
        <strain evidence="4">DKR-6</strain>
    </source>
</reference>
<name>A0A934W8W6_9BURK</name>
<keyword evidence="2" id="KW-0560">Oxidoreductase</keyword>
<protein>
    <submittedName>
        <fullName evidence="4">4-hydroxythreonine-4-phosphate dehydrogenase PdxA</fullName>
    </submittedName>
</protein>
<proteinExistence type="predicted"/>
<gene>
    <name evidence="4" type="ORF">JJB74_25890</name>
</gene>
<dbReference type="SUPFAM" id="SSF53659">
    <property type="entry name" value="Isocitrate/Isopropylmalate dehydrogenase-like"/>
    <property type="match status" value="1"/>
</dbReference>
<comment type="caution">
    <text evidence="4">The sequence shown here is derived from an EMBL/GenBank/DDBJ whole genome shotgun (WGS) entry which is preliminary data.</text>
</comment>
<evidence type="ECO:0000313" key="5">
    <source>
        <dbReference type="Proteomes" id="UP000622890"/>
    </source>
</evidence>
<organism evidence="4 5">
    <name type="scientific">Noviherbaspirillum pedocola</name>
    <dbReference type="NCBI Taxonomy" id="2801341"/>
    <lineage>
        <taxon>Bacteria</taxon>
        <taxon>Pseudomonadati</taxon>
        <taxon>Pseudomonadota</taxon>
        <taxon>Betaproteobacteria</taxon>
        <taxon>Burkholderiales</taxon>
        <taxon>Oxalobacteraceae</taxon>
        <taxon>Noviherbaspirillum</taxon>
    </lineage>
</organism>
<dbReference type="AlphaFoldDB" id="A0A934W8W6"/>
<dbReference type="EMBL" id="JAEPBG010000016">
    <property type="protein sequence ID" value="MBK4738070.1"/>
    <property type="molecule type" value="Genomic_DNA"/>
</dbReference>
<dbReference type="RefSeq" id="WP_200596955.1">
    <property type="nucleotide sequence ID" value="NZ_JAEPBG010000016.1"/>
</dbReference>
<dbReference type="PANTHER" id="PTHR30004">
    <property type="entry name" value="4-HYDROXYTHREONINE-4-PHOSPHATE DEHYDROGENASE"/>
    <property type="match status" value="1"/>
</dbReference>
<evidence type="ECO:0000256" key="1">
    <source>
        <dbReference type="ARBA" id="ARBA00022723"/>
    </source>
</evidence>
<evidence type="ECO:0000256" key="3">
    <source>
        <dbReference type="ARBA" id="ARBA00023027"/>
    </source>
</evidence>
<evidence type="ECO:0000313" key="4">
    <source>
        <dbReference type="EMBL" id="MBK4738070.1"/>
    </source>
</evidence>
<dbReference type="GO" id="GO:0046872">
    <property type="term" value="F:metal ion binding"/>
    <property type="evidence" value="ECO:0007669"/>
    <property type="project" value="UniProtKB-KW"/>
</dbReference>
<dbReference type="GO" id="GO:0016491">
    <property type="term" value="F:oxidoreductase activity"/>
    <property type="evidence" value="ECO:0007669"/>
    <property type="project" value="UniProtKB-KW"/>
</dbReference>
<dbReference type="PANTHER" id="PTHR30004:SF6">
    <property type="entry name" value="D-THREONATE 4-PHOSPHATE DEHYDROGENASE"/>
    <property type="match status" value="1"/>
</dbReference>
<sequence>MKKRIAIAIGDPNGIGPEIAVKAAAQTMESNAQAVLVGDGYIIRECLRRYAPSVELCSLDEAEQGTGRIAHVNVEALDSAHYQPGRVHALAGRATVEYVSEAVRLAQSGRVDAVIGCPHSETAVNAAGIAFSGYPGLIARLCGKREDEVFLMLSAGGLRIAHVTLHESVRNALARLTQELVVEAGVAAVAALRRLGIAKPTLGVFGINPHAGEDGLFGDDDETITKPAVARLRAMGIAADGPAGADLLLGQRRHDAYLAIFHDQGHIPVKLLSPLRASALSIGADVLFSSVGHGCAFDIAGRGIADPASVIETLALLATVETNAPMENRT</sequence>
<accession>A0A934W8W6</accession>
<dbReference type="Proteomes" id="UP000622890">
    <property type="component" value="Unassembled WGS sequence"/>
</dbReference>
<keyword evidence="3" id="KW-0520">NAD</keyword>
<dbReference type="InterPro" id="IPR005255">
    <property type="entry name" value="PdxA_fam"/>
</dbReference>
<evidence type="ECO:0000256" key="2">
    <source>
        <dbReference type="ARBA" id="ARBA00023002"/>
    </source>
</evidence>